<dbReference type="AlphaFoldDB" id="A0A292PW11"/>
<accession>A0A292PW11</accession>
<evidence type="ECO:0000313" key="2">
    <source>
        <dbReference type="Proteomes" id="UP001412239"/>
    </source>
</evidence>
<evidence type="ECO:0000313" key="1">
    <source>
        <dbReference type="EMBL" id="CUS11782.1"/>
    </source>
</evidence>
<gene>
    <name evidence="1" type="ORF">GSTUAT00004112001</name>
</gene>
<sequence>MAITRHWGPRWGVGRGKDVHRRHGRKSATSALEGIERYEVLPELGRAPDASVVEGFDGEGEWEVRDGVRGERQLIGTCRRDSGLQRFRIRSSTGGGLAIGSSWQGQGTSGTCLLDVKEFDSNHSYIEECGAPAGEPLQELLVYTLPPAPAG</sequence>
<name>A0A292PW11_9PEZI</name>
<organism evidence="1 2">
    <name type="scientific">Tuber aestivum</name>
    <name type="common">summer truffle</name>
    <dbReference type="NCBI Taxonomy" id="59557"/>
    <lineage>
        <taxon>Eukaryota</taxon>
        <taxon>Fungi</taxon>
        <taxon>Dikarya</taxon>
        <taxon>Ascomycota</taxon>
        <taxon>Pezizomycotina</taxon>
        <taxon>Pezizomycetes</taxon>
        <taxon>Pezizales</taxon>
        <taxon>Tuberaceae</taxon>
        <taxon>Tuber</taxon>
    </lineage>
</organism>
<proteinExistence type="predicted"/>
<keyword evidence="2" id="KW-1185">Reference proteome</keyword>
<reference evidence="1" key="1">
    <citation type="submission" date="2015-10" db="EMBL/GenBank/DDBJ databases">
        <authorList>
            <person name="Regsiter A."/>
            <person name="william w."/>
        </authorList>
    </citation>
    <scope>NUCLEOTIDE SEQUENCE</scope>
    <source>
        <strain evidence="1">Montdore</strain>
    </source>
</reference>
<protein>
    <submittedName>
        <fullName evidence="1">Uncharacterized protein</fullName>
    </submittedName>
</protein>
<dbReference type="EMBL" id="LN891012">
    <property type="protein sequence ID" value="CUS11782.1"/>
    <property type="molecule type" value="Genomic_DNA"/>
</dbReference>
<dbReference type="Proteomes" id="UP001412239">
    <property type="component" value="Unassembled WGS sequence"/>
</dbReference>